<keyword evidence="1" id="KW-0472">Membrane</keyword>
<feature type="domain" description="PilX/PilW C-terminal" evidence="2">
    <location>
        <begin position="121"/>
        <end position="173"/>
    </location>
</feature>
<dbReference type="EMBL" id="FUKI01000124">
    <property type="protein sequence ID" value="SJM93838.1"/>
    <property type="molecule type" value="Genomic_DNA"/>
</dbReference>
<keyword evidence="1" id="KW-1133">Transmembrane helix</keyword>
<dbReference type="InterPro" id="IPR025205">
    <property type="entry name" value="PilX/PilW_C"/>
</dbReference>
<dbReference type="AlphaFoldDB" id="A0A1R4HC52"/>
<reference evidence="5" key="1">
    <citation type="submission" date="2017-02" db="EMBL/GenBank/DDBJ databases">
        <authorList>
            <person name="Daims H."/>
        </authorList>
    </citation>
    <scope>NUCLEOTIDE SEQUENCE [LARGE SCALE GENOMIC DNA]</scope>
</reference>
<dbReference type="Pfam" id="PF14341">
    <property type="entry name" value="PilX_N"/>
    <property type="match status" value="1"/>
</dbReference>
<name>A0A1R4HC52_9GAMM</name>
<evidence type="ECO:0000313" key="5">
    <source>
        <dbReference type="Proteomes" id="UP000195667"/>
    </source>
</evidence>
<feature type="transmembrane region" description="Helical" evidence="1">
    <location>
        <begin position="21"/>
        <end position="42"/>
    </location>
</feature>
<accession>A0A1R4HC52</accession>
<dbReference type="Pfam" id="PF13681">
    <property type="entry name" value="PilX"/>
    <property type="match status" value="1"/>
</dbReference>
<proteinExistence type="predicted"/>
<dbReference type="RefSeq" id="WP_087144034.1">
    <property type="nucleotide sequence ID" value="NZ_FUKI01000124.1"/>
</dbReference>
<evidence type="ECO:0000313" key="4">
    <source>
        <dbReference type="EMBL" id="SJM93838.1"/>
    </source>
</evidence>
<sequence>MLAKSPLPCSQKTPAHHRQSGVVLVVSLIILSLLTLLGLTAVQVSSLEEKIAGNMRAKNTAFQAAEGALQAGEKYIQALNDKEIGGSSIICPAGKNDGLTNEDPNTPVIGAWLKNDDWCDDSTLTQCAFNKQKLDKPRFIVQCLGNKNGLYRITAYAKGTTPDASVILQSVYALDVASLL</sequence>
<feature type="domain" description="Type 4 fimbrial biogenesis protein PilX N-terminal" evidence="3">
    <location>
        <begin position="20"/>
        <end position="69"/>
    </location>
</feature>
<protein>
    <submittedName>
        <fullName evidence="4">Putative Tfp pilus assembly protein PilX</fullName>
    </submittedName>
</protein>
<dbReference type="Proteomes" id="UP000195667">
    <property type="component" value="Unassembled WGS sequence"/>
</dbReference>
<dbReference type="OrthoDB" id="5298746at2"/>
<dbReference type="InterPro" id="IPR025746">
    <property type="entry name" value="PilX_N_dom"/>
</dbReference>
<evidence type="ECO:0000259" key="3">
    <source>
        <dbReference type="Pfam" id="PF14341"/>
    </source>
</evidence>
<evidence type="ECO:0000259" key="2">
    <source>
        <dbReference type="Pfam" id="PF13681"/>
    </source>
</evidence>
<organism evidence="4 5">
    <name type="scientific">Crenothrix polyspora</name>
    <dbReference type="NCBI Taxonomy" id="360316"/>
    <lineage>
        <taxon>Bacteria</taxon>
        <taxon>Pseudomonadati</taxon>
        <taxon>Pseudomonadota</taxon>
        <taxon>Gammaproteobacteria</taxon>
        <taxon>Methylococcales</taxon>
        <taxon>Crenotrichaceae</taxon>
        <taxon>Crenothrix</taxon>
    </lineage>
</organism>
<evidence type="ECO:0000256" key="1">
    <source>
        <dbReference type="SAM" id="Phobius"/>
    </source>
</evidence>
<keyword evidence="1" id="KW-0812">Transmembrane</keyword>
<gene>
    <name evidence="4" type="ORF">CRENPOLYSF1_480029</name>
</gene>
<keyword evidence="5" id="KW-1185">Reference proteome</keyword>